<reference evidence="2 3" key="1">
    <citation type="journal article" date="2019" name="Int. J. Syst. Evol. Microbiol.">
        <title>The Global Catalogue of Microorganisms (GCM) 10K type strain sequencing project: providing services to taxonomists for standard genome sequencing and annotation.</title>
        <authorList>
            <consortium name="The Broad Institute Genomics Platform"/>
            <consortium name="The Broad Institute Genome Sequencing Center for Infectious Disease"/>
            <person name="Wu L."/>
            <person name="Ma J."/>
        </authorList>
    </citation>
    <scope>NUCLEOTIDE SEQUENCE [LARGE SCALE GENOMIC DNA]</scope>
    <source>
        <strain evidence="2 3">JCM 3272</strain>
    </source>
</reference>
<dbReference type="Pfam" id="PF13384">
    <property type="entry name" value="HTH_23"/>
    <property type="match status" value="1"/>
</dbReference>
<dbReference type="RefSeq" id="WP_344620244.1">
    <property type="nucleotide sequence ID" value="NZ_BAAARV010000125.1"/>
</dbReference>
<gene>
    <name evidence="2" type="ORF">GCM10010170_104550</name>
</gene>
<protein>
    <recommendedName>
        <fullName evidence="1">Winged helix-turn helix domain-containing protein</fullName>
    </recommendedName>
</protein>
<dbReference type="SUPFAM" id="SSF46689">
    <property type="entry name" value="Homeodomain-like"/>
    <property type="match status" value="1"/>
</dbReference>
<dbReference type="Pfam" id="PF13592">
    <property type="entry name" value="HTH_33"/>
    <property type="match status" value="1"/>
</dbReference>
<dbReference type="InterPro" id="IPR025959">
    <property type="entry name" value="Winged_HTH_dom"/>
</dbReference>
<comment type="caution">
    <text evidence="2">The sequence shown here is derived from an EMBL/GenBank/DDBJ whole genome shotgun (WGS) entry which is preliminary data.</text>
</comment>
<dbReference type="InterPro" id="IPR009057">
    <property type="entry name" value="Homeodomain-like_sf"/>
</dbReference>
<name>A0ABN3I176_9ACTN</name>
<accession>A0ABN3I176</accession>
<evidence type="ECO:0000313" key="2">
    <source>
        <dbReference type="EMBL" id="GAA2392015.1"/>
    </source>
</evidence>
<dbReference type="EMBL" id="BAAARV010000125">
    <property type="protein sequence ID" value="GAA2392015.1"/>
    <property type="molecule type" value="Genomic_DNA"/>
</dbReference>
<keyword evidence="3" id="KW-1185">Reference proteome</keyword>
<sequence length="163" mass="18427">MRYPDGGGLTAQERAKREAIRLQAAGWFAEGVPVAEIARRLRVSRTAVFGWQQRWRRGGNQALASKGPGGARCRLDGPRLRRLADALDEGPAVHGFGDDQRWTLVRVSDLTARMFHTRYTLRGTAYLLHRMGWTVQVPAHRAVERDETAIATWRREAWPAGKR</sequence>
<evidence type="ECO:0000313" key="3">
    <source>
        <dbReference type="Proteomes" id="UP001501444"/>
    </source>
</evidence>
<feature type="domain" description="Winged helix-turn helix" evidence="1">
    <location>
        <begin position="98"/>
        <end position="156"/>
    </location>
</feature>
<proteinExistence type="predicted"/>
<dbReference type="Proteomes" id="UP001501444">
    <property type="component" value="Unassembled WGS sequence"/>
</dbReference>
<organism evidence="2 3">
    <name type="scientific">Dactylosporangium salmoneum</name>
    <dbReference type="NCBI Taxonomy" id="53361"/>
    <lineage>
        <taxon>Bacteria</taxon>
        <taxon>Bacillati</taxon>
        <taxon>Actinomycetota</taxon>
        <taxon>Actinomycetes</taxon>
        <taxon>Micromonosporales</taxon>
        <taxon>Micromonosporaceae</taxon>
        <taxon>Dactylosporangium</taxon>
    </lineage>
</organism>
<evidence type="ECO:0000259" key="1">
    <source>
        <dbReference type="Pfam" id="PF13592"/>
    </source>
</evidence>